<dbReference type="Proteomes" id="UP001164706">
    <property type="component" value="Chromosome"/>
</dbReference>
<reference evidence="2" key="1">
    <citation type="submission" date="2022-11" db="EMBL/GenBank/DDBJ databases">
        <title>Description of Microcella daejonensis nov. sp, isolated from riverside soil.</title>
        <authorList>
            <person name="Molina K.M."/>
            <person name="Kim S.B."/>
        </authorList>
    </citation>
    <scope>NUCLEOTIDE SEQUENCE</scope>
    <source>
        <strain evidence="2">MMS21-STM12</strain>
    </source>
</reference>
<feature type="domain" description="DUF4440" evidence="1">
    <location>
        <begin position="15"/>
        <end position="73"/>
    </location>
</feature>
<dbReference type="EMBL" id="CP113089">
    <property type="protein sequence ID" value="WAB81781.1"/>
    <property type="molecule type" value="Genomic_DNA"/>
</dbReference>
<dbReference type="SUPFAM" id="SSF54427">
    <property type="entry name" value="NTF2-like"/>
    <property type="match status" value="1"/>
</dbReference>
<name>A0A9E8MN49_9MICO</name>
<evidence type="ECO:0000313" key="2">
    <source>
        <dbReference type="EMBL" id="WAB81781.1"/>
    </source>
</evidence>
<dbReference type="InterPro" id="IPR032710">
    <property type="entry name" value="NTF2-like_dom_sf"/>
</dbReference>
<keyword evidence="3" id="KW-1185">Reference proteome</keyword>
<protein>
    <submittedName>
        <fullName evidence="2">DUF4440 domain-containing protein</fullName>
    </submittedName>
</protein>
<dbReference type="Pfam" id="PF14534">
    <property type="entry name" value="DUF4440"/>
    <property type="match status" value="1"/>
</dbReference>
<proteinExistence type="predicted"/>
<organism evidence="2 3">
    <name type="scientific">Microcella daejeonensis</name>
    <dbReference type="NCBI Taxonomy" id="2994971"/>
    <lineage>
        <taxon>Bacteria</taxon>
        <taxon>Bacillati</taxon>
        <taxon>Actinomycetota</taxon>
        <taxon>Actinomycetes</taxon>
        <taxon>Micrococcales</taxon>
        <taxon>Microbacteriaceae</taxon>
        <taxon>Microcella</taxon>
    </lineage>
</organism>
<dbReference type="Gene3D" id="3.10.450.50">
    <property type="match status" value="1"/>
</dbReference>
<dbReference type="InterPro" id="IPR027843">
    <property type="entry name" value="DUF4440"/>
</dbReference>
<gene>
    <name evidence="2" type="ORF">OVN18_01815</name>
</gene>
<dbReference type="RefSeq" id="WP_267781569.1">
    <property type="nucleotide sequence ID" value="NZ_CP113089.1"/>
</dbReference>
<sequence length="143" mass="15232">MDQDALTDAPTDAVITAERALLDPATRSDRSRVAALLDDDFREIGASGRLFDRAAIIDALAAERPAPADGPAPEAVPAPIPAPIPVHRELDELVATRIADDLVLLTYRLRGPGGVSRRSSLWRLTAQGPRIAFHQGTPAPDEA</sequence>
<evidence type="ECO:0000259" key="1">
    <source>
        <dbReference type="Pfam" id="PF14534"/>
    </source>
</evidence>
<dbReference type="AlphaFoldDB" id="A0A9E8MN49"/>
<accession>A0A9E8MN49</accession>
<evidence type="ECO:0000313" key="3">
    <source>
        <dbReference type="Proteomes" id="UP001164706"/>
    </source>
</evidence>
<dbReference type="KEGG" id="mdb:OVN18_01815"/>